<evidence type="ECO:0000313" key="1">
    <source>
        <dbReference type="EMBL" id="RZC61509.1"/>
    </source>
</evidence>
<name>A0A4Y7JP46_PAPSO</name>
<dbReference type="Proteomes" id="UP000316621">
    <property type="component" value="Chromosome 5"/>
</dbReference>
<dbReference type="EMBL" id="CM010719">
    <property type="protein sequence ID" value="RZC61509.1"/>
    <property type="molecule type" value="Genomic_DNA"/>
</dbReference>
<protein>
    <submittedName>
        <fullName evidence="1">Uncharacterized protein</fullName>
    </submittedName>
</protein>
<accession>A0A4Y7JP46</accession>
<keyword evidence="2" id="KW-1185">Reference proteome</keyword>
<evidence type="ECO:0000313" key="2">
    <source>
        <dbReference type="Proteomes" id="UP000316621"/>
    </source>
</evidence>
<gene>
    <name evidence="1" type="ORF">C5167_023265</name>
</gene>
<dbReference type="Gramene" id="RZC61509">
    <property type="protein sequence ID" value="RZC61509"/>
    <property type="gene ID" value="C5167_023265"/>
</dbReference>
<sequence>MKGRFDSSSGRAHPRLLLPLRSGKPIGADFLEKELKFEDRLLTLQRLLRQIETLCRRLAT</sequence>
<dbReference type="AlphaFoldDB" id="A0A4Y7JP46"/>
<organism evidence="1 2">
    <name type="scientific">Papaver somniferum</name>
    <name type="common">Opium poppy</name>
    <dbReference type="NCBI Taxonomy" id="3469"/>
    <lineage>
        <taxon>Eukaryota</taxon>
        <taxon>Viridiplantae</taxon>
        <taxon>Streptophyta</taxon>
        <taxon>Embryophyta</taxon>
        <taxon>Tracheophyta</taxon>
        <taxon>Spermatophyta</taxon>
        <taxon>Magnoliopsida</taxon>
        <taxon>Ranunculales</taxon>
        <taxon>Papaveraceae</taxon>
        <taxon>Papaveroideae</taxon>
        <taxon>Papaver</taxon>
    </lineage>
</organism>
<reference evidence="1 2" key="1">
    <citation type="journal article" date="2018" name="Science">
        <title>The opium poppy genome and morphinan production.</title>
        <authorList>
            <person name="Guo L."/>
            <person name="Winzer T."/>
            <person name="Yang X."/>
            <person name="Li Y."/>
            <person name="Ning Z."/>
            <person name="He Z."/>
            <person name="Teodor R."/>
            <person name="Lu Y."/>
            <person name="Bowser T.A."/>
            <person name="Graham I.A."/>
            <person name="Ye K."/>
        </authorList>
    </citation>
    <scope>NUCLEOTIDE SEQUENCE [LARGE SCALE GENOMIC DNA]</scope>
    <source>
        <strain evidence="2">cv. HN1</strain>
        <tissue evidence="1">Leaves</tissue>
    </source>
</reference>
<proteinExistence type="predicted"/>